<organism evidence="1 2">
    <name type="scientific">Obba rivulosa</name>
    <dbReference type="NCBI Taxonomy" id="1052685"/>
    <lineage>
        <taxon>Eukaryota</taxon>
        <taxon>Fungi</taxon>
        <taxon>Dikarya</taxon>
        <taxon>Basidiomycota</taxon>
        <taxon>Agaricomycotina</taxon>
        <taxon>Agaricomycetes</taxon>
        <taxon>Polyporales</taxon>
        <taxon>Gelatoporiaceae</taxon>
        <taxon>Obba</taxon>
    </lineage>
</organism>
<dbReference type="Proteomes" id="UP000250043">
    <property type="component" value="Unassembled WGS sequence"/>
</dbReference>
<keyword evidence="2" id="KW-1185">Reference proteome</keyword>
<evidence type="ECO:0000313" key="1">
    <source>
        <dbReference type="EMBL" id="OCH93044.1"/>
    </source>
</evidence>
<name>A0A8E2B2V8_9APHY</name>
<reference evidence="1 2" key="1">
    <citation type="submission" date="2016-07" db="EMBL/GenBank/DDBJ databases">
        <title>Draft genome of the white-rot fungus Obba rivulosa 3A-2.</title>
        <authorList>
            <consortium name="DOE Joint Genome Institute"/>
            <person name="Miettinen O."/>
            <person name="Riley R."/>
            <person name="Acob R."/>
            <person name="Barry K."/>
            <person name="Cullen D."/>
            <person name="De Vries R."/>
            <person name="Hainaut M."/>
            <person name="Hatakka A."/>
            <person name="Henrissat B."/>
            <person name="Hilden K."/>
            <person name="Kuo R."/>
            <person name="Labutti K."/>
            <person name="Lipzen A."/>
            <person name="Makela M.R."/>
            <person name="Sandor L."/>
            <person name="Spatafora J.W."/>
            <person name="Grigoriev I.V."/>
            <person name="Hibbett D.S."/>
        </authorList>
    </citation>
    <scope>NUCLEOTIDE SEQUENCE [LARGE SCALE GENOMIC DNA]</scope>
    <source>
        <strain evidence="1 2">3A-2</strain>
    </source>
</reference>
<sequence length="511" mass="59101">MFDFLLSFSRPPPPRYYSARKESSIQYSMPPRNLYDEGLMPIPMEKWPHDYPRMRLNFDILTVLMVFLLQAELLALMSTCRTLRLAGIRRLVNIGTIIDDRRFHSFMQYMHENRPSSYFHLKCLKIDIGRRSLPNKWVDDFVKLMREARFLSSLTLIHSEDFLRWDPKLAEAIIGVKSLKELIVSDAAVLTYQMGGKLRSSLEKLTINHMGPGYGHMDPSPFVSHCQDTLEELHLSLCDRPSMTMSFPRLRTLEIEACCRSHHIHTDEILGLFPNLRNLTITMIEDDYGGLHPLVEGLREMNIASRSDKPWPNLDEVVADVLSLYSLALPSRVHRLVVYRAVTEENAAKFAVVLEELRPTWLMFKTTLREFDFRDLPGLLPRTLDLTHLSITVDPTDSNIETPEFDTLLVLLRSFQVRYLDIRIHVWLRSHKSNGPRNLKIFLNNLDREKLAARIADINPSLEFISIEVIDSASYFQKSSQPDESSVLRAIGASAAQKVMREESFRPIIWC</sequence>
<dbReference type="Gene3D" id="3.80.10.10">
    <property type="entry name" value="Ribonuclease Inhibitor"/>
    <property type="match status" value="1"/>
</dbReference>
<evidence type="ECO:0000313" key="2">
    <source>
        <dbReference type="Proteomes" id="UP000250043"/>
    </source>
</evidence>
<gene>
    <name evidence="1" type="ORF">OBBRIDRAFT_379938</name>
</gene>
<dbReference type="EMBL" id="KV722360">
    <property type="protein sequence ID" value="OCH93044.1"/>
    <property type="molecule type" value="Genomic_DNA"/>
</dbReference>
<dbReference type="OrthoDB" id="2804729at2759"/>
<protein>
    <recommendedName>
        <fullName evidence="3">F-box domain-containing protein</fullName>
    </recommendedName>
</protein>
<dbReference type="InterPro" id="IPR032675">
    <property type="entry name" value="LRR_dom_sf"/>
</dbReference>
<dbReference type="SUPFAM" id="SSF52047">
    <property type="entry name" value="RNI-like"/>
    <property type="match status" value="1"/>
</dbReference>
<dbReference type="AlphaFoldDB" id="A0A8E2B2V8"/>
<proteinExistence type="predicted"/>
<accession>A0A8E2B2V8</accession>
<evidence type="ECO:0008006" key="3">
    <source>
        <dbReference type="Google" id="ProtNLM"/>
    </source>
</evidence>